<evidence type="ECO:0008006" key="4">
    <source>
        <dbReference type="Google" id="ProtNLM"/>
    </source>
</evidence>
<organism evidence="2 3">
    <name type="scientific">Ramlibacter montanisoli</name>
    <dbReference type="NCBI Taxonomy" id="2732512"/>
    <lineage>
        <taxon>Bacteria</taxon>
        <taxon>Pseudomonadati</taxon>
        <taxon>Pseudomonadota</taxon>
        <taxon>Betaproteobacteria</taxon>
        <taxon>Burkholderiales</taxon>
        <taxon>Comamonadaceae</taxon>
        <taxon>Ramlibacter</taxon>
    </lineage>
</organism>
<keyword evidence="1" id="KW-0732">Signal</keyword>
<sequence>MKYQDFVRAAAGVLAGALLAGGAIAQVQPITMTDTAPTPAQERNSMGAVILMDEPVLAQREAMQQAQERSGIDTRTMGAGPNRIMRRAISREELEFQKALEAAERQKATPK</sequence>
<gene>
    <name evidence="2" type="ORF">HK415_18560</name>
</gene>
<dbReference type="RefSeq" id="WP_171561840.1">
    <property type="nucleotide sequence ID" value="NZ_JABFCS010000001.1"/>
</dbReference>
<evidence type="ECO:0000256" key="1">
    <source>
        <dbReference type="SAM" id="SignalP"/>
    </source>
</evidence>
<feature type="signal peptide" evidence="1">
    <location>
        <begin position="1"/>
        <end position="25"/>
    </location>
</feature>
<evidence type="ECO:0000313" key="2">
    <source>
        <dbReference type="EMBL" id="NNU44726.1"/>
    </source>
</evidence>
<feature type="chain" id="PRO_5032374380" description="DUF4148 domain-containing protein" evidence="1">
    <location>
        <begin position="26"/>
        <end position="111"/>
    </location>
</feature>
<reference evidence="2 3" key="2">
    <citation type="submission" date="2020-06" db="EMBL/GenBank/DDBJ databases">
        <title>Ramlibacter rhizophilus sp. nov., isolated from rhizosphere soil of national flower Mugunghwa from South Korea.</title>
        <authorList>
            <person name="Zheng-Fei Y."/>
            <person name="Huan T."/>
        </authorList>
    </citation>
    <scope>NUCLEOTIDE SEQUENCE [LARGE SCALE GENOMIC DNA]</scope>
    <source>
        <strain evidence="2 3">B156</strain>
    </source>
</reference>
<comment type="caution">
    <text evidence="2">The sequence shown here is derived from an EMBL/GenBank/DDBJ whole genome shotgun (WGS) entry which is preliminary data.</text>
</comment>
<evidence type="ECO:0000313" key="3">
    <source>
        <dbReference type="Proteomes" id="UP000552954"/>
    </source>
</evidence>
<accession>A0A849KH10</accession>
<name>A0A849KH10_9BURK</name>
<dbReference type="EMBL" id="JABFCS010000001">
    <property type="protein sequence ID" value="NNU44726.1"/>
    <property type="molecule type" value="Genomic_DNA"/>
</dbReference>
<keyword evidence="3" id="KW-1185">Reference proteome</keyword>
<protein>
    <recommendedName>
        <fullName evidence="4">DUF4148 domain-containing protein</fullName>
    </recommendedName>
</protein>
<dbReference type="AlphaFoldDB" id="A0A849KH10"/>
<dbReference type="Proteomes" id="UP000552954">
    <property type="component" value="Unassembled WGS sequence"/>
</dbReference>
<proteinExistence type="predicted"/>
<reference evidence="2 3" key="1">
    <citation type="submission" date="2020-05" db="EMBL/GenBank/DDBJ databases">
        <authorList>
            <person name="Khan S.A."/>
            <person name="Jeon C.O."/>
            <person name="Chun B.H."/>
        </authorList>
    </citation>
    <scope>NUCLEOTIDE SEQUENCE [LARGE SCALE GENOMIC DNA]</scope>
    <source>
        <strain evidence="2 3">B156</strain>
    </source>
</reference>